<evidence type="ECO:0000313" key="5">
    <source>
        <dbReference type="Proteomes" id="UP001152523"/>
    </source>
</evidence>
<evidence type="ECO:0008006" key="6">
    <source>
        <dbReference type="Google" id="ProtNLM"/>
    </source>
</evidence>
<protein>
    <recommendedName>
        <fullName evidence="6">Reverse transcriptase Ty1/copia-type domain-containing protein</fullName>
    </recommendedName>
</protein>
<name>A0AAV0EAM4_9ASTE</name>
<feature type="non-terminal residue" evidence="4">
    <location>
        <position position="333"/>
    </location>
</feature>
<dbReference type="Pfam" id="PF25597">
    <property type="entry name" value="SH3_retrovirus"/>
    <property type="match status" value="1"/>
</dbReference>
<feature type="domain" description="Retroviral polymerase SH3-like" evidence="3">
    <location>
        <begin position="2"/>
        <end position="41"/>
    </location>
</feature>
<keyword evidence="5" id="KW-1185">Reference proteome</keyword>
<proteinExistence type="predicted"/>
<evidence type="ECO:0000259" key="3">
    <source>
        <dbReference type="Pfam" id="PF25597"/>
    </source>
</evidence>
<evidence type="ECO:0000313" key="4">
    <source>
        <dbReference type="EMBL" id="CAH9121021.1"/>
    </source>
</evidence>
<comment type="caution">
    <text evidence="4">The sequence shown here is derived from an EMBL/GenBank/DDBJ whole genome shotgun (WGS) entry which is preliminary data.</text>
</comment>
<feature type="domain" description="Reverse transcriptase Ty1/copia-type" evidence="2">
    <location>
        <begin position="190"/>
        <end position="332"/>
    </location>
</feature>
<evidence type="ECO:0000256" key="1">
    <source>
        <dbReference type="SAM" id="MobiDB-lite"/>
    </source>
</evidence>
<feature type="region of interest" description="Disordered" evidence="1">
    <location>
        <begin position="82"/>
        <end position="142"/>
    </location>
</feature>
<dbReference type="InterPro" id="IPR057670">
    <property type="entry name" value="SH3_retrovirus"/>
</dbReference>
<dbReference type="Proteomes" id="UP001152523">
    <property type="component" value="Unassembled WGS sequence"/>
</dbReference>
<accession>A0AAV0EAM4</accession>
<dbReference type="SUPFAM" id="SSF56672">
    <property type="entry name" value="DNA/RNA polymerases"/>
    <property type="match status" value="1"/>
</dbReference>
<dbReference type="AlphaFoldDB" id="A0AAV0EAM4"/>
<reference evidence="4" key="1">
    <citation type="submission" date="2022-07" db="EMBL/GenBank/DDBJ databases">
        <authorList>
            <person name="Macas J."/>
            <person name="Novak P."/>
            <person name="Neumann P."/>
        </authorList>
    </citation>
    <scope>NUCLEOTIDE SEQUENCE</scope>
</reference>
<dbReference type="EMBL" id="CAMAPF010000919">
    <property type="protein sequence ID" value="CAH9121021.1"/>
    <property type="molecule type" value="Genomic_DNA"/>
</dbReference>
<dbReference type="InterPro" id="IPR043502">
    <property type="entry name" value="DNA/RNA_pol_sf"/>
</dbReference>
<evidence type="ECO:0000259" key="2">
    <source>
        <dbReference type="Pfam" id="PF07727"/>
    </source>
</evidence>
<dbReference type="InterPro" id="IPR013103">
    <property type="entry name" value="RVT_2"/>
</dbReference>
<gene>
    <name evidence="4" type="ORF">CEPIT_LOCUS23385</name>
</gene>
<feature type="compositionally biased region" description="Basic residues" evidence="1">
    <location>
        <begin position="133"/>
        <end position="142"/>
    </location>
</feature>
<sequence>MHFLGYPYSQKGWKLYDLESQRFFVSRDVTFVETEFPFAQSIVEEDGTSVNSKILVTHPPNYIVSDEDGMHVGDGNGNACMHGDMMTTHAPTSSLTNGEDHSGDTGHATNSSTSQGDGNTDTSTPPFETSVRRGTRPKRQPVWHKDYTHRAFIAAISSTKEPSTFREAVGDPNWRAAMQHEINALERTGTWKIQELPPGKIPIFCKWVYKIKYKSDGSIDRYKARLVVCGNRQVHGIDYDETFAPVAKMVTVRTILAIAASRGWETHQMDVDNAFLHGDLQEEVYMHLPPGYSSSKPGHVCRLLRSLYGLRQAPRCWFSKLTNALLAYGFSQS</sequence>
<organism evidence="4 5">
    <name type="scientific">Cuscuta epithymum</name>
    <dbReference type="NCBI Taxonomy" id="186058"/>
    <lineage>
        <taxon>Eukaryota</taxon>
        <taxon>Viridiplantae</taxon>
        <taxon>Streptophyta</taxon>
        <taxon>Embryophyta</taxon>
        <taxon>Tracheophyta</taxon>
        <taxon>Spermatophyta</taxon>
        <taxon>Magnoliopsida</taxon>
        <taxon>eudicotyledons</taxon>
        <taxon>Gunneridae</taxon>
        <taxon>Pentapetalae</taxon>
        <taxon>asterids</taxon>
        <taxon>lamiids</taxon>
        <taxon>Solanales</taxon>
        <taxon>Convolvulaceae</taxon>
        <taxon>Cuscuteae</taxon>
        <taxon>Cuscuta</taxon>
        <taxon>Cuscuta subgen. Cuscuta</taxon>
    </lineage>
</organism>
<feature type="compositionally biased region" description="Polar residues" evidence="1">
    <location>
        <begin position="107"/>
        <end position="127"/>
    </location>
</feature>
<dbReference type="Pfam" id="PF07727">
    <property type="entry name" value="RVT_2"/>
    <property type="match status" value="1"/>
</dbReference>